<sequence>MMRRLRAFLPAACAAWLTLPPVATAEGLPPAPRTFGYTVGDIVVQQVPLVRNGKDFKPESLPPPGRVGSSFWRRDARIAKDAEGRNWLLVEYQIINAPPALEVWYLPPLQIRDAGADGMLDVPPWRFSIGPLTPPEAFNAQGLGAMREDMLPAPQPLAPLVRRMKLAAGALALTLLLWMAALYLRRRSLRGGLPFARALRDLARMPDDAPQAWRRLQHALNDAAGQVVRAGNVEQLLEHVPYLAAERAAIEQFCREASVLFFNDGAPAPAGGVRTLAHRLARLERRHAS</sequence>
<evidence type="ECO:0000256" key="2">
    <source>
        <dbReference type="SAM" id="SignalP"/>
    </source>
</evidence>
<proteinExistence type="predicted"/>
<accession>A0ABY1QB00</accession>
<reference evidence="3 4" key="1">
    <citation type="submission" date="2017-05" db="EMBL/GenBank/DDBJ databases">
        <authorList>
            <person name="Varghese N."/>
            <person name="Submissions S."/>
        </authorList>
    </citation>
    <scope>NUCLEOTIDE SEQUENCE [LARGE SCALE GENOMIC DNA]</scope>
    <source>
        <strain evidence="3 4">DSM 26001</strain>
    </source>
</reference>
<dbReference type="Proteomes" id="UP001158049">
    <property type="component" value="Unassembled WGS sequence"/>
</dbReference>
<evidence type="ECO:0000256" key="1">
    <source>
        <dbReference type="SAM" id="Phobius"/>
    </source>
</evidence>
<keyword evidence="4" id="KW-1185">Reference proteome</keyword>
<dbReference type="RefSeq" id="WP_283442489.1">
    <property type="nucleotide sequence ID" value="NZ_FXUL01000007.1"/>
</dbReference>
<name>A0ABY1QB00_9BURK</name>
<feature type="transmembrane region" description="Helical" evidence="1">
    <location>
        <begin position="166"/>
        <end position="184"/>
    </location>
</feature>
<protein>
    <submittedName>
        <fullName evidence="3">MxaA protein</fullName>
    </submittedName>
</protein>
<keyword evidence="1" id="KW-0472">Membrane</keyword>
<evidence type="ECO:0000313" key="3">
    <source>
        <dbReference type="EMBL" id="SMP61562.1"/>
    </source>
</evidence>
<keyword evidence="1" id="KW-1133">Transmembrane helix</keyword>
<organism evidence="3 4">
    <name type="scientific">Noviherbaspirillum suwonense</name>
    <dbReference type="NCBI Taxonomy" id="1224511"/>
    <lineage>
        <taxon>Bacteria</taxon>
        <taxon>Pseudomonadati</taxon>
        <taxon>Pseudomonadota</taxon>
        <taxon>Betaproteobacteria</taxon>
        <taxon>Burkholderiales</taxon>
        <taxon>Oxalobacteraceae</taxon>
        <taxon>Noviherbaspirillum</taxon>
    </lineage>
</organism>
<dbReference type="EMBL" id="FXUL01000007">
    <property type="protein sequence ID" value="SMP61562.1"/>
    <property type="molecule type" value="Genomic_DNA"/>
</dbReference>
<keyword evidence="2" id="KW-0732">Signal</keyword>
<feature type="signal peptide" evidence="2">
    <location>
        <begin position="1"/>
        <end position="25"/>
    </location>
</feature>
<feature type="chain" id="PRO_5047468217" evidence="2">
    <location>
        <begin position="26"/>
        <end position="289"/>
    </location>
</feature>
<evidence type="ECO:0000313" key="4">
    <source>
        <dbReference type="Proteomes" id="UP001158049"/>
    </source>
</evidence>
<comment type="caution">
    <text evidence="3">The sequence shown here is derived from an EMBL/GenBank/DDBJ whole genome shotgun (WGS) entry which is preliminary data.</text>
</comment>
<keyword evidence="1" id="KW-0812">Transmembrane</keyword>
<gene>
    <name evidence="3" type="ORF">SAMN06295970_107170</name>
</gene>